<evidence type="ECO:0000313" key="1">
    <source>
        <dbReference type="EMBL" id="VVQ27504.1"/>
    </source>
</evidence>
<dbReference type="Proteomes" id="UP000325645">
    <property type="component" value="Unassembled WGS sequence"/>
</dbReference>
<organism evidence="1 2">
    <name type="scientific">Pseudomonas fluorescens</name>
    <dbReference type="NCBI Taxonomy" id="294"/>
    <lineage>
        <taxon>Bacteria</taxon>
        <taxon>Pseudomonadati</taxon>
        <taxon>Pseudomonadota</taxon>
        <taxon>Gammaproteobacteria</taxon>
        <taxon>Pseudomonadales</taxon>
        <taxon>Pseudomonadaceae</taxon>
        <taxon>Pseudomonas</taxon>
    </lineage>
</organism>
<protein>
    <submittedName>
        <fullName evidence="1">Uncharacterized protein</fullName>
    </submittedName>
</protein>
<accession>A0A5E7VXW2</accession>
<name>A0A5E7VXW2_PSEFL</name>
<evidence type="ECO:0000313" key="2">
    <source>
        <dbReference type="Proteomes" id="UP000325645"/>
    </source>
</evidence>
<dbReference type="AlphaFoldDB" id="A0A5E7VXW2"/>
<sequence length="64" mass="7148">MRAYTQKQQQLLVHWSEALGTEAFQSHRITLDHLSNPPASPQVLERLALELSRDPLGAVVQLSA</sequence>
<gene>
    <name evidence="1" type="ORF">PS943_00409</name>
</gene>
<proteinExistence type="predicted"/>
<reference evidence="1 2" key="1">
    <citation type="submission" date="2019-09" db="EMBL/GenBank/DDBJ databases">
        <authorList>
            <person name="Chandra G."/>
            <person name="Truman W A."/>
        </authorList>
    </citation>
    <scope>NUCLEOTIDE SEQUENCE [LARGE SCALE GENOMIC DNA]</scope>
    <source>
        <strain evidence="1">PS943</strain>
    </source>
</reference>
<dbReference type="EMBL" id="CABVJH010000001">
    <property type="protein sequence ID" value="VVQ27504.1"/>
    <property type="molecule type" value="Genomic_DNA"/>
</dbReference>
<dbReference type="RefSeq" id="WP_150655003.1">
    <property type="nucleotide sequence ID" value="NZ_CABVJH010000001.1"/>
</dbReference>